<keyword evidence="2" id="KW-0812">Transmembrane</keyword>
<comment type="caution">
    <text evidence="3">The sequence shown here is derived from an EMBL/GenBank/DDBJ whole genome shotgun (WGS) entry which is preliminary data.</text>
</comment>
<evidence type="ECO:0000313" key="4">
    <source>
        <dbReference type="Proteomes" id="UP000789759"/>
    </source>
</evidence>
<feature type="transmembrane region" description="Helical" evidence="2">
    <location>
        <begin position="59"/>
        <end position="79"/>
    </location>
</feature>
<keyword evidence="2" id="KW-0472">Membrane</keyword>
<gene>
    <name evidence="3" type="ORF">CPELLU_LOCUS3479</name>
</gene>
<evidence type="ECO:0000313" key="3">
    <source>
        <dbReference type="EMBL" id="CAG8523041.1"/>
    </source>
</evidence>
<feature type="region of interest" description="Disordered" evidence="1">
    <location>
        <begin position="252"/>
        <end position="288"/>
    </location>
</feature>
<sequence>MDPNTLTGFAGSIVPITISFSECLALQYLQIIGDVLFRESLSAFLLWRLRQIHYDRRDQWVSIILFTIKSVLTLPILALQRPNMVYNPKLRMEICDHYHSQLENSFGRESMVTLFLGPILGDIYIVEVAVPLKTFINISLSYVITVDAEIVKVIEGRNPSKDSSGGSAGPEKSFKSLQSPRTPRTPPKYKATQSSVSRDIPSPSFKLPSAEQTSQIDNNKLAVVSMKRLSFFEWAGFVVGKRFNKNTLGVSYEDETETTDADVEKGLDKRRDSNLSNASTSSNSTDDNHIPAQVVLMNEWTGDLDIEVNNFIETLNRIMSENTNEITRLEKFQSCSDDIELEQMVSLISTFLDEITVNIL</sequence>
<feature type="compositionally biased region" description="Low complexity" evidence="1">
    <location>
        <begin position="274"/>
        <end position="285"/>
    </location>
</feature>
<keyword evidence="2" id="KW-1133">Transmembrane helix</keyword>
<dbReference type="AlphaFoldDB" id="A0A9N9ABQ8"/>
<reference evidence="3" key="1">
    <citation type="submission" date="2021-06" db="EMBL/GenBank/DDBJ databases">
        <authorList>
            <person name="Kallberg Y."/>
            <person name="Tangrot J."/>
            <person name="Rosling A."/>
        </authorList>
    </citation>
    <scope>NUCLEOTIDE SEQUENCE</scope>
    <source>
        <strain evidence="3">FL966</strain>
    </source>
</reference>
<protein>
    <submittedName>
        <fullName evidence="3">1095_t:CDS:1</fullName>
    </submittedName>
</protein>
<feature type="compositionally biased region" description="Basic and acidic residues" evidence="1">
    <location>
        <begin position="262"/>
        <end position="273"/>
    </location>
</feature>
<feature type="region of interest" description="Disordered" evidence="1">
    <location>
        <begin position="159"/>
        <end position="211"/>
    </location>
</feature>
<accession>A0A9N9ABQ8</accession>
<proteinExistence type="predicted"/>
<organism evidence="3 4">
    <name type="scientific">Cetraspora pellucida</name>
    <dbReference type="NCBI Taxonomy" id="1433469"/>
    <lineage>
        <taxon>Eukaryota</taxon>
        <taxon>Fungi</taxon>
        <taxon>Fungi incertae sedis</taxon>
        <taxon>Mucoromycota</taxon>
        <taxon>Glomeromycotina</taxon>
        <taxon>Glomeromycetes</taxon>
        <taxon>Diversisporales</taxon>
        <taxon>Gigasporaceae</taxon>
        <taxon>Cetraspora</taxon>
    </lineage>
</organism>
<name>A0A9N9ABQ8_9GLOM</name>
<dbReference type="EMBL" id="CAJVQA010001706">
    <property type="protein sequence ID" value="CAG8523041.1"/>
    <property type="molecule type" value="Genomic_DNA"/>
</dbReference>
<evidence type="ECO:0000256" key="1">
    <source>
        <dbReference type="SAM" id="MobiDB-lite"/>
    </source>
</evidence>
<dbReference type="OrthoDB" id="2416917at2759"/>
<keyword evidence="4" id="KW-1185">Reference proteome</keyword>
<dbReference type="Proteomes" id="UP000789759">
    <property type="component" value="Unassembled WGS sequence"/>
</dbReference>
<feature type="compositionally biased region" description="Acidic residues" evidence="1">
    <location>
        <begin position="252"/>
        <end position="261"/>
    </location>
</feature>
<evidence type="ECO:0000256" key="2">
    <source>
        <dbReference type="SAM" id="Phobius"/>
    </source>
</evidence>